<reference evidence="1" key="1">
    <citation type="submission" date="2021-01" db="EMBL/GenBank/DDBJ databases">
        <authorList>
            <person name="Kaushik A."/>
        </authorList>
    </citation>
    <scope>NUCLEOTIDE SEQUENCE</scope>
    <source>
        <strain evidence="1">AG6-10EEA</strain>
    </source>
</reference>
<organism evidence="1 2">
    <name type="scientific">Rhizoctonia solani</name>
    <dbReference type="NCBI Taxonomy" id="456999"/>
    <lineage>
        <taxon>Eukaryota</taxon>
        <taxon>Fungi</taxon>
        <taxon>Dikarya</taxon>
        <taxon>Basidiomycota</taxon>
        <taxon>Agaricomycotina</taxon>
        <taxon>Agaricomycetes</taxon>
        <taxon>Cantharellales</taxon>
        <taxon>Ceratobasidiaceae</taxon>
        <taxon>Rhizoctonia</taxon>
    </lineage>
</organism>
<evidence type="ECO:0000313" key="1">
    <source>
        <dbReference type="EMBL" id="CAE6534523.1"/>
    </source>
</evidence>
<name>A0A8H3HQX7_9AGAM</name>
<dbReference type="Proteomes" id="UP000663853">
    <property type="component" value="Unassembled WGS sequence"/>
</dbReference>
<proteinExistence type="predicted"/>
<protein>
    <submittedName>
        <fullName evidence="1">Uncharacterized protein</fullName>
    </submittedName>
</protein>
<accession>A0A8H3HQX7</accession>
<sequence>MPTTMSNLIVVLYHNIDLPVPELKPQSPPKPRLFRRKYKKQVRKGDHPPSWMEMVVEALKFIREHYAPGDDIILFGLSGGIEEDFLIVNAMVIELANQLATDEIEISCVAHIHRNKNLGVFESNDRFLRASDMLLQRRRVSLTNNDACNHGLYSVSAEIYSRMVNPKTWEENRWFHLSIHIDTATRFRSRGQARPHLMLLTPNQST</sequence>
<dbReference type="AlphaFoldDB" id="A0A8H3HQX7"/>
<dbReference type="EMBL" id="CAJMXA010004099">
    <property type="protein sequence ID" value="CAE6534523.1"/>
    <property type="molecule type" value="Genomic_DNA"/>
</dbReference>
<comment type="caution">
    <text evidence="1">The sequence shown here is derived from an EMBL/GenBank/DDBJ whole genome shotgun (WGS) entry which is preliminary data.</text>
</comment>
<evidence type="ECO:0000313" key="2">
    <source>
        <dbReference type="Proteomes" id="UP000663853"/>
    </source>
</evidence>
<gene>
    <name evidence="1" type="ORF">RDB_LOCUS175096</name>
</gene>